<evidence type="ECO:0000256" key="1">
    <source>
        <dbReference type="ARBA" id="ARBA00004141"/>
    </source>
</evidence>
<proteinExistence type="inferred from homology"/>
<keyword evidence="5" id="KW-0813">Transport</keyword>
<evidence type="ECO:0000313" key="7">
    <source>
        <dbReference type="EMBL" id="EFM09822.1"/>
    </source>
</evidence>
<feature type="transmembrane region" description="Helical" evidence="5">
    <location>
        <begin position="126"/>
        <end position="146"/>
    </location>
</feature>
<dbReference type="GO" id="GO:0043190">
    <property type="term" value="C:ATP-binding cassette (ABC) transporter complex"/>
    <property type="evidence" value="ECO:0007669"/>
    <property type="project" value="InterPro"/>
</dbReference>
<protein>
    <recommendedName>
        <fullName evidence="5">Transport permease protein</fullName>
    </recommendedName>
</protein>
<evidence type="ECO:0000313" key="8">
    <source>
        <dbReference type="Proteomes" id="UP000005387"/>
    </source>
</evidence>
<dbReference type="InterPro" id="IPR047817">
    <property type="entry name" value="ABC2_TM_bact-type"/>
</dbReference>
<dbReference type="STRING" id="717606.PaecuDRAFT_3325"/>
<keyword evidence="3 5" id="KW-1133">Transmembrane helix</keyword>
<dbReference type="AlphaFoldDB" id="E0ICD6"/>
<dbReference type="InterPro" id="IPR000412">
    <property type="entry name" value="ABC_2_transport"/>
</dbReference>
<evidence type="ECO:0000256" key="5">
    <source>
        <dbReference type="RuleBase" id="RU361157"/>
    </source>
</evidence>
<accession>E0ICD6</accession>
<dbReference type="Pfam" id="PF01061">
    <property type="entry name" value="ABC2_membrane"/>
    <property type="match status" value="1"/>
</dbReference>
<dbReference type="eggNOG" id="COG0842">
    <property type="taxonomic scope" value="Bacteria"/>
</dbReference>
<gene>
    <name evidence="7" type="ORF">PaecuDRAFT_3325</name>
</gene>
<sequence length="265" mass="29048">MNASTSTNVNTSRSVRATVRKAAFAQIKAELLRTLRNRRFVMFSVIMPIAFYFIFTSTMDADSEVGGVNWSAYYLMSMTSYGVAGAGITSLSQKLAKERTQGWTQLLRITPLPSWAFIVSKVASQALINLCTVVLMFVVAAFAKGVDLSAAVWIESGLWIWLGSFAFMALGSLVGTIRNTDVVQVVSMIVYMGMSVLGGLWMPVETMSDTMRNIAHLMPTYWLGHGAWNMLGGGAFDWSGVLVLAVYVVAFTLISSFIIRKQEAV</sequence>
<dbReference type="PANTHER" id="PTHR43229">
    <property type="entry name" value="NODULATION PROTEIN J"/>
    <property type="match status" value="1"/>
</dbReference>
<dbReference type="PROSITE" id="PS51012">
    <property type="entry name" value="ABC_TM2"/>
    <property type="match status" value="1"/>
</dbReference>
<organism evidence="7 8">
    <name type="scientific">Paenibacillus curdlanolyticus YK9</name>
    <dbReference type="NCBI Taxonomy" id="717606"/>
    <lineage>
        <taxon>Bacteria</taxon>
        <taxon>Bacillati</taxon>
        <taxon>Bacillota</taxon>
        <taxon>Bacilli</taxon>
        <taxon>Bacillales</taxon>
        <taxon>Paenibacillaceae</taxon>
        <taxon>Paenibacillus</taxon>
    </lineage>
</organism>
<evidence type="ECO:0000256" key="2">
    <source>
        <dbReference type="ARBA" id="ARBA00022692"/>
    </source>
</evidence>
<feature type="transmembrane region" description="Helical" evidence="5">
    <location>
        <begin position="238"/>
        <end position="259"/>
    </location>
</feature>
<dbReference type="PIRSF" id="PIRSF006648">
    <property type="entry name" value="DrrB"/>
    <property type="match status" value="1"/>
</dbReference>
<evidence type="ECO:0000256" key="4">
    <source>
        <dbReference type="ARBA" id="ARBA00023136"/>
    </source>
</evidence>
<dbReference type="InterPro" id="IPR013525">
    <property type="entry name" value="ABC2_TM"/>
</dbReference>
<dbReference type="GO" id="GO:0140359">
    <property type="term" value="F:ABC-type transporter activity"/>
    <property type="evidence" value="ECO:0007669"/>
    <property type="project" value="InterPro"/>
</dbReference>
<name>E0ICD6_9BACL</name>
<feature type="domain" description="ABC transmembrane type-2" evidence="6">
    <location>
        <begin position="39"/>
        <end position="262"/>
    </location>
</feature>
<feature type="transmembrane region" description="Helical" evidence="5">
    <location>
        <begin position="182"/>
        <end position="202"/>
    </location>
</feature>
<reference evidence="7 8" key="1">
    <citation type="submission" date="2010-07" db="EMBL/GenBank/DDBJ databases">
        <title>The draft genome of Paenibacillus curdlanolyticus YK9.</title>
        <authorList>
            <consortium name="US DOE Joint Genome Institute (JGI-PGF)"/>
            <person name="Lucas S."/>
            <person name="Copeland A."/>
            <person name="Lapidus A."/>
            <person name="Cheng J.-F."/>
            <person name="Bruce D."/>
            <person name="Goodwin L."/>
            <person name="Pitluck S."/>
            <person name="Land M.L."/>
            <person name="Hauser L."/>
            <person name="Chang Y.-J."/>
            <person name="Jeffries C."/>
            <person name="Anderson I.J."/>
            <person name="Johnson E."/>
            <person name="Loganathan U."/>
            <person name="Mulhopadhyay B."/>
            <person name="Kyrpides N."/>
            <person name="Woyke T.J."/>
        </authorList>
    </citation>
    <scope>NUCLEOTIDE SEQUENCE [LARGE SCALE GENOMIC DNA]</scope>
    <source>
        <strain evidence="7 8">YK9</strain>
    </source>
</reference>
<evidence type="ECO:0000256" key="3">
    <source>
        <dbReference type="ARBA" id="ARBA00022989"/>
    </source>
</evidence>
<keyword evidence="5" id="KW-1003">Cell membrane</keyword>
<feature type="transmembrane region" description="Helical" evidence="5">
    <location>
        <begin position="71"/>
        <end position="91"/>
    </location>
</feature>
<feature type="transmembrane region" description="Helical" evidence="5">
    <location>
        <begin position="158"/>
        <end position="175"/>
    </location>
</feature>
<keyword evidence="8" id="KW-1185">Reference proteome</keyword>
<comment type="similarity">
    <text evidence="5">Belongs to the ABC-2 integral membrane protein family.</text>
</comment>
<dbReference type="EMBL" id="AEDD01000009">
    <property type="protein sequence ID" value="EFM09822.1"/>
    <property type="molecule type" value="Genomic_DNA"/>
</dbReference>
<dbReference type="RefSeq" id="WP_006039313.1">
    <property type="nucleotide sequence ID" value="NZ_AEDD01000009.1"/>
</dbReference>
<dbReference type="PANTHER" id="PTHR43229:SF6">
    <property type="entry name" value="ABC-TYPE MULTIDRUG TRANSPORT SYSTEM, PERMEASE COMPONENT"/>
    <property type="match status" value="1"/>
</dbReference>
<dbReference type="InterPro" id="IPR051784">
    <property type="entry name" value="Nod_factor_ABC_transporter"/>
</dbReference>
<keyword evidence="4 5" id="KW-0472">Membrane</keyword>
<evidence type="ECO:0000259" key="6">
    <source>
        <dbReference type="PROSITE" id="PS51012"/>
    </source>
</evidence>
<comment type="subcellular location">
    <subcellularLocation>
        <location evidence="5">Cell membrane</location>
        <topology evidence="5">Multi-pass membrane protein</topology>
    </subcellularLocation>
    <subcellularLocation>
        <location evidence="1">Membrane</location>
        <topology evidence="1">Multi-pass membrane protein</topology>
    </subcellularLocation>
</comment>
<keyword evidence="2 5" id="KW-0812">Transmembrane</keyword>
<feature type="transmembrane region" description="Helical" evidence="5">
    <location>
        <begin position="40"/>
        <end position="59"/>
    </location>
</feature>
<dbReference type="Proteomes" id="UP000005387">
    <property type="component" value="Unassembled WGS sequence"/>
</dbReference>